<evidence type="ECO:0000313" key="2">
    <source>
        <dbReference type="Proteomes" id="UP001383192"/>
    </source>
</evidence>
<organism evidence="1 2">
    <name type="scientific">Paramarasmius palmivorus</name>
    <dbReference type="NCBI Taxonomy" id="297713"/>
    <lineage>
        <taxon>Eukaryota</taxon>
        <taxon>Fungi</taxon>
        <taxon>Dikarya</taxon>
        <taxon>Basidiomycota</taxon>
        <taxon>Agaricomycotina</taxon>
        <taxon>Agaricomycetes</taxon>
        <taxon>Agaricomycetidae</taxon>
        <taxon>Agaricales</taxon>
        <taxon>Marasmiineae</taxon>
        <taxon>Marasmiaceae</taxon>
        <taxon>Paramarasmius</taxon>
    </lineage>
</organism>
<keyword evidence="2" id="KW-1185">Reference proteome</keyword>
<protein>
    <recommendedName>
        <fullName evidence="3">Sulfhydryl oxidase</fullName>
    </recommendedName>
</protein>
<accession>A0AAW0BHE6</accession>
<comment type="caution">
    <text evidence="1">The sequence shown here is derived from an EMBL/GenBank/DDBJ whole genome shotgun (WGS) entry which is preliminary data.</text>
</comment>
<gene>
    <name evidence="1" type="ORF">VNI00_016042</name>
</gene>
<dbReference type="EMBL" id="JAYKXP010000115">
    <property type="protein sequence ID" value="KAK7025405.1"/>
    <property type="molecule type" value="Genomic_DNA"/>
</dbReference>
<evidence type="ECO:0000313" key="1">
    <source>
        <dbReference type="EMBL" id="KAK7025405.1"/>
    </source>
</evidence>
<name>A0AAW0BHE6_9AGAR</name>
<reference evidence="1 2" key="1">
    <citation type="submission" date="2024-01" db="EMBL/GenBank/DDBJ databases">
        <title>A draft genome for a cacao thread blight-causing isolate of Paramarasmius palmivorus.</title>
        <authorList>
            <person name="Baruah I.K."/>
            <person name="Bukari Y."/>
            <person name="Amoako-Attah I."/>
            <person name="Meinhardt L.W."/>
            <person name="Bailey B.A."/>
            <person name="Cohen S.P."/>
        </authorList>
    </citation>
    <scope>NUCLEOTIDE SEQUENCE [LARGE SCALE GENOMIC DNA]</scope>
    <source>
        <strain evidence="1 2">GH-12</strain>
    </source>
</reference>
<sequence>MSIGLALASGVVEIKDDKGNPKPEAEHLFWILTSEYAHLIWKIRCEYVIEERETPPMHQEVYNHLKAIVNCHLCQDQLLANRKSHKQRPAAVLTIKKTWEKVIQCLNGTMDWLKMPGVLVGVEPLEQILRQ</sequence>
<dbReference type="Proteomes" id="UP001383192">
    <property type="component" value="Unassembled WGS sequence"/>
</dbReference>
<evidence type="ECO:0008006" key="3">
    <source>
        <dbReference type="Google" id="ProtNLM"/>
    </source>
</evidence>
<dbReference type="AlphaFoldDB" id="A0AAW0BHE6"/>
<proteinExistence type="predicted"/>